<accession>A0A914W4P2</accession>
<dbReference type="AlphaFoldDB" id="A0A914W4P2"/>
<evidence type="ECO:0000256" key="1">
    <source>
        <dbReference type="SAM" id="MobiDB-lite"/>
    </source>
</evidence>
<keyword evidence="2" id="KW-1185">Reference proteome</keyword>
<proteinExistence type="predicted"/>
<reference evidence="3" key="1">
    <citation type="submission" date="2022-11" db="UniProtKB">
        <authorList>
            <consortium name="WormBaseParasite"/>
        </authorList>
    </citation>
    <scope>IDENTIFICATION</scope>
</reference>
<organism evidence="2 3">
    <name type="scientific">Plectus sambesii</name>
    <dbReference type="NCBI Taxonomy" id="2011161"/>
    <lineage>
        <taxon>Eukaryota</taxon>
        <taxon>Metazoa</taxon>
        <taxon>Ecdysozoa</taxon>
        <taxon>Nematoda</taxon>
        <taxon>Chromadorea</taxon>
        <taxon>Plectida</taxon>
        <taxon>Plectina</taxon>
        <taxon>Plectoidea</taxon>
        <taxon>Plectidae</taxon>
        <taxon>Plectus</taxon>
    </lineage>
</organism>
<evidence type="ECO:0000313" key="3">
    <source>
        <dbReference type="WBParaSite" id="PSAMB.scaffold3041size19924.g20096.t1"/>
    </source>
</evidence>
<feature type="compositionally biased region" description="Basic and acidic residues" evidence="1">
    <location>
        <begin position="41"/>
        <end position="61"/>
    </location>
</feature>
<evidence type="ECO:0000313" key="2">
    <source>
        <dbReference type="Proteomes" id="UP000887566"/>
    </source>
</evidence>
<dbReference type="WBParaSite" id="PSAMB.scaffold3041size19924.g20096.t1">
    <property type="protein sequence ID" value="PSAMB.scaffold3041size19924.g20096.t1"/>
    <property type="gene ID" value="PSAMB.scaffold3041size19924.g20096"/>
</dbReference>
<protein>
    <submittedName>
        <fullName evidence="3">Uncharacterized protein</fullName>
    </submittedName>
</protein>
<feature type="region of interest" description="Disordered" evidence="1">
    <location>
        <begin position="1"/>
        <end position="63"/>
    </location>
</feature>
<name>A0A914W4P2_9BILA</name>
<dbReference type="Proteomes" id="UP000887566">
    <property type="component" value="Unplaced"/>
</dbReference>
<sequence>MLGEKQWDKCQVSGLTSRDSFKKRWKRSKKKKIKRSHCRSMNKEDSTNHSDFKRSMDEPARKRWNKNKVDISIMMQILQQQQQQLLLQSQPECPHHPVIFKKFISAQYNINAK</sequence>
<feature type="compositionally biased region" description="Basic residues" evidence="1">
    <location>
        <begin position="21"/>
        <end position="40"/>
    </location>
</feature>